<reference evidence="2 4" key="1">
    <citation type="submission" date="2015-03" db="EMBL/GenBank/DDBJ databases">
        <authorList>
            <person name="Murphy D."/>
        </authorList>
    </citation>
    <scope>NUCLEOTIDE SEQUENCE [LARGE SCALE GENOMIC DNA]</scope>
    <source>
        <strain evidence="2 4">FCF326</strain>
    </source>
</reference>
<evidence type="ECO:0000313" key="3">
    <source>
        <dbReference type="EMBL" id="OVZ83814.1"/>
    </source>
</evidence>
<keyword evidence="1" id="KW-0812">Transmembrane</keyword>
<evidence type="ECO:0000256" key="1">
    <source>
        <dbReference type="SAM" id="Phobius"/>
    </source>
</evidence>
<dbReference type="RefSeq" id="WP_050095160.1">
    <property type="nucleotide sequence ID" value="NZ_CAWMAB010000001.1"/>
</dbReference>
<evidence type="ECO:0000313" key="2">
    <source>
        <dbReference type="EMBL" id="CNE08644.1"/>
    </source>
</evidence>
<reference evidence="3 5" key="2">
    <citation type="submission" date="2017-05" db="EMBL/GenBank/DDBJ databases">
        <title>Whole genome sequencing of Yersinia kristensenii.</title>
        <authorList>
            <person name="Campioni F."/>
        </authorList>
    </citation>
    <scope>NUCLEOTIDE SEQUENCE [LARGE SCALE GENOMIC DNA]</scope>
    <source>
        <strain evidence="3 5">CFSAN060538</strain>
    </source>
</reference>
<keyword evidence="1" id="KW-1133">Transmembrane helix</keyword>
<dbReference type="EMBL" id="CPYI01000001">
    <property type="protein sequence ID" value="CNE08644.1"/>
    <property type="molecule type" value="Genomic_DNA"/>
</dbReference>
<name>A0A0T9KKR1_YERKR</name>
<feature type="transmembrane region" description="Helical" evidence="1">
    <location>
        <begin position="15"/>
        <end position="34"/>
    </location>
</feature>
<evidence type="ECO:0000313" key="4">
    <source>
        <dbReference type="Proteomes" id="UP000045824"/>
    </source>
</evidence>
<dbReference type="Proteomes" id="UP000195840">
    <property type="component" value="Unassembled WGS sequence"/>
</dbReference>
<feature type="transmembrane region" description="Helical" evidence="1">
    <location>
        <begin position="213"/>
        <end position="238"/>
    </location>
</feature>
<feature type="transmembrane region" description="Helical" evidence="1">
    <location>
        <begin position="113"/>
        <end position="135"/>
    </location>
</feature>
<accession>A0A0T9KKR1</accession>
<dbReference type="AlphaFoldDB" id="A0A0T9KKR1"/>
<dbReference type="EMBL" id="NHOG01000001">
    <property type="protein sequence ID" value="OVZ83814.1"/>
    <property type="molecule type" value="Genomic_DNA"/>
</dbReference>
<proteinExistence type="predicted"/>
<keyword evidence="1" id="KW-0472">Membrane</keyword>
<organism evidence="2 4">
    <name type="scientific">Yersinia kristensenii</name>
    <dbReference type="NCBI Taxonomy" id="28152"/>
    <lineage>
        <taxon>Bacteria</taxon>
        <taxon>Pseudomonadati</taxon>
        <taxon>Pseudomonadota</taxon>
        <taxon>Gammaproteobacteria</taxon>
        <taxon>Enterobacterales</taxon>
        <taxon>Yersiniaceae</taxon>
        <taxon>Yersinia</taxon>
    </lineage>
</organism>
<evidence type="ECO:0000313" key="5">
    <source>
        <dbReference type="Proteomes" id="UP000195840"/>
    </source>
</evidence>
<protein>
    <submittedName>
        <fullName evidence="2">Uncharacterized protein</fullName>
    </submittedName>
</protein>
<gene>
    <name evidence="3" type="ORF">CBW52_01415</name>
    <name evidence="2" type="ORF">ERS008491_00381</name>
</gene>
<dbReference type="Proteomes" id="UP000045824">
    <property type="component" value="Unassembled WGS sequence"/>
</dbReference>
<keyword evidence="5" id="KW-1185">Reference proteome</keyword>
<sequence length="256" mass="29267">MFDFIGSGIDGLYKIFWLIIILYLVVSGGIGYLLRLISKPLKVDFTDRIIKNLDGDFLDLQLLRLYHGINVLNKKDARLVSKAISKGILSEKNFRFLSFAPPIGKFKHGKAEIVLYVALVLLFFASILMVCNSVRTYKYNYASFNAGSERALISEIYVYDPESNEYFNAKQCRELTTATNKKILISACGYLLTKDPAEKKELMTAIENNNSSFIAAMILIVLLFIITSFLTLGYVIYFDTNNKFIDFKNNEERRFE</sequence>